<evidence type="ECO:0000256" key="1">
    <source>
        <dbReference type="SAM" id="MobiDB-lite"/>
    </source>
</evidence>
<dbReference type="AlphaFoldDB" id="A0A183FP36"/>
<proteinExistence type="predicted"/>
<evidence type="ECO:0000313" key="3">
    <source>
        <dbReference type="Proteomes" id="UP000050761"/>
    </source>
</evidence>
<protein>
    <submittedName>
        <fullName evidence="2 4">Uncharacterized protein</fullName>
    </submittedName>
</protein>
<feature type="compositionally biased region" description="Low complexity" evidence="1">
    <location>
        <begin position="63"/>
        <end position="73"/>
    </location>
</feature>
<evidence type="ECO:0000313" key="2">
    <source>
        <dbReference type="EMBL" id="VDO80223.1"/>
    </source>
</evidence>
<evidence type="ECO:0000313" key="4">
    <source>
        <dbReference type="WBParaSite" id="HPBE_0000933001-mRNA-1"/>
    </source>
</evidence>
<reference evidence="2 3" key="1">
    <citation type="submission" date="2018-11" db="EMBL/GenBank/DDBJ databases">
        <authorList>
            <consortium name="Pathogen Informatics"/>
        </authorList>
    </citation>
    <scope>NUCLEOTIDE SEQUENCE [LARGE SCALE GENOMIC DNA]</scope>
</reference>
<accession>A0A183FP36</accession>
<accession>A0A3P7ZPZ2</accession>
<sequence length="151" mass="16498">MCGEHEHEHALSVAQCGIEKTMLVVTRLTSDVLTTLLRQNLALWCFVIAIPSVRRTTSELRHSSVGGSFSRSGRSPHRPDYSLAGRRPSLHSDFAKDDLIALRLFLRFLLDRSALAEQTVPSSAKSGGVQPGLTAKAATFLQLLCGEAKVR</sequence>
<feature type="region of interest" description="Disordered" evidence="1">
    <location>
        <begin position="63"/>
        <end position="83"/>
    </location>
</feature>
<name>A0A183FP36_HELPZ</name>
<dbReference type="WBParaSite" id="HPBE_0000933001-mRNA-1">
    <property type="protein sequence ID" value="HPBE_0000933001-mRNA-1"/>
    <property type="gene ID" value="HPBE_0000933001"/>
</dbReference>
<organism evidence="3 4">
    <name type="scientific">Heligmosomoides polygyrus</name>
    <name type="common">Parasitic roundworm</name>
    <dbReference type="NCBI Taxonomy" id="6339"/>
    <lineage>
        <taxon>Eukaryota</taxon>
        <taxon>Metazoa</taxon>
        <taxon>Ecdysozoa</taxon>
        <taxon>Nematoda</taxon>
        <taxon>Chromadorea</taxon>
        <taxon>Rhabditida</taxon>
        <taxon>Rhabditina</taxon>
        <taxon>Rhabditomorpha</taxon>
        <taxon>Strongyloidea</taxon>
        <taxon>Heligmosomidae</taxon>
        <taxon>Heligmosomoides</taxon>
    </lineage>
</organism>
<reference evidence="4" key="2">
    <citation type="submission" date="2019-09" db="UniProtKB">
        <authorList>
            <consortium name="WormBaseParasite"/>
        </authorList>
    </citation>
    <scope>IDENTIFICATION</scope>
</reference>
<gene>
    <name evidence="2" type="ORF">HPBE_LOCUS9331</name>
</gene>
<dbReference type="Proteomes" id="UP000050761">
    <property type="component" value="Unassembled WGS sequence"/>
</dbReference>
<dbReference type="EMBL" id="UZAH01026405">
    <property type="protein sequence ID" value="VDO80223.1"/>
    <property type="molecule type" value="Genomic_DNA"/>
</dbReference>
<keyword evidence="3" id="KW-1185">Reference proteome</keyword>